<reference evidence="1" key="1">
    <citation type="submission" date="2021-06" db="EMBL/GenBank/DDBJ databases">
        <authorList>
            <person name="Kallberg Y."/>
            <person name="Tangrot J."/>
            <person name="Rosling A."/>
        </authorList>
    </citation>
    <scope>NUCLEOTIDE SEQUENCE</scope>
    <source>
        <strain evidence="1">MA461A</strain>
    </source>
</reference>
<evidence type="ECO:0000313" key="1">
    <source>
        <dbReference type="EMBL" id="CAG8781183.1"/>
    </source>
</evidence>
<comment type="caution">
    <text evidence="1">The sequence shown here is derived from an EMBL/GenBank/DDBJ whole genome shotgun (WGS) entry which is preliminary data.</text>
</comment>
<proteinExistence type="predicted"/>
<feature type="non-terminal residue" evidence="1">
    <location>
        <position position="153"/>
    </location>
</feature>
<accession>A0ACA9R851</accession>
<name>A0ACA9R851_9GLOM</name>
<gene>
    <name evidence="1" type="ORF">RPERSI_LOCUS17612</name>
</gene>
<evidence type="ECO:0000313" key="2">
    <source>
        <dbReference type="Proteomes" id="UP000789920"/>
    </source>
</evidence>
<keyword evidence="2" id="KW-1185">Reference proteome</keyword>
<dbReference type="EMBL" id="CAJVQC010045359">
    <property type="protein sequence ID" value="CAG8781183.1"/>
    <property type="molecule type" value="Genomic_DNA"/>
</dbReference>
<protein>
    <submittedName>
        <fullName evidence="1">35769_t:CDS:1</fullName>
    </submittedName>
</protein>
<feature type="non-terminal residue" evidence="1">
    <location>
        <position position="1"/>
    </location>
</feature>
<sequence length="153" mass="17721">FDEIYQQETTEQFKPSSKKLKSEEISAGIFVNNFIRLLVACDFCGKYCCIYSKTILNDIEIEAIIQHFDIIIYSCGSFANTLYICLNLTCNSPIEHNYYSCRLKDVDLCFWCGSEDELLEIPSEMQENWKSIYPLCALCQIEGKSWETRSPKS</sequence>
<dbReference type="Proteomes" id="UP000789920">
    <property type="component" value="Unassembled WGS sequence"/>
</dbReference>
<organism evidence="1 2">
    <name type="scientific">Racocetra persica</name>
    <dbReference type="NCBI Taxonomy" id="160502"/>
    <lineage>
        <taxon>Eukaryota</taxon>
        <taxon>Fungi</taxon>
        <taxon>Fungi incertae sedis</taxon>
        <taxon>Mucoromycota</taxon>
        <taxon>Glomeromycotina</taxon>
        <taxon>Glomeromycetes</taxon>
        <taxon>Diversisporales</taxon>
        <taxon>Gigasporaceae</taxon>
        <taxon>Racocetra</taxon>
    </lineage>
</organism>